<keyword evidence="10" id="KW-0902">Two-component regulatory system</keyword>
<feature type="domain" description="Histidine kinase" evidence="13">
    <location>
        <begin position="480"/>
        <end position="584"/>
    </location>
</feature>
<evidence type="ECO:0000256" key="3">
    <source>
        <dbReference type="ARBA" id="ARBA00012438"/>
    </source>
</evidence>
<keyword evidence="12" id="KW-1133">Transmembrane helix</keyword>
<dbReference type="AlphaFoldDB" id="A0A3T1D1N2"/>
<evidence type="ECO:0000259" key="14">
    <source>
        <dbReference type="PROSITE" id="PS50885"/>
    </source>
</evidence>
<dbReference type="InterPro" id="IPR010559">
    <property type="entry name" value="Sig_transdc_His_kin_internal"/>
</dbReference>
<dbReference type="GO" id="GO:0000155">
    <property type="term" value="F:phosphorelay sensor kinase activity"/>
    <property type="evidence" value="ECO:0007669"/>
    <property type="project" value="InterPro"/>
</dbReference>
<accession>A0A3T1D1N2</accession>
<evidence type="ECO:0000256" key="12">
    <source>
        <dbReference type="SAM" id="Phobius"/>
    </source>
</evidence>
<evidence type="ECO:0000256" key="7">
    <source>
        <dbReference type="ARBA" id="ARBA00022741"/>
    </source>
</evidence>
<feature type="transmembrane region" description="Helical" evidence="12">
    <location>
        <begin position="20"/>
        <end position="45"/>
    </location>
</feature>
<dbReference type="InterPro" id="IPR003594">
    <property type="entry name" value="HATPase_dom"/>
</dbReference>
<keyword evidence="4" id="KW-1003">Cell membrane</keyword>
<dbReference type="Gene3D" id="3.30.565.10">
    <property type="entry name" value="Histidine kinase-like ATPase, C-terminal domain"/>
    <property type="match status" value="1"/>
</dbReference>
<dbReference type="PANTHER" id="PTHR34220:SF7">
    <property type="entry name" value="SENSOR HISTIDINE KINASE YPDA"/>
    <property type="match status" value="1"/>
</dbReference>
<dbReference type="CDD" id="cd06225">
    <property type="entry name" value="HAMP"/>
    <property type="match status" value="1"/>
</dbReference>
<protein>
    <recommendedName>
        <fullName evidence="3">histidine kinase</fullName>
        <ecNumber evidence="3">2.7.13.3</ecNumber>
    </recommendedName>
</protein>
<dbReference type="EMBL" id="AP019400">
    <property type="protein sequence ID" value="BBI31994.1"/>
    <property type="molecule type" value="Genomic_DNA"/>
</dbReference>
<keyword evidence="16" id="KW-1185">Reference proteome</keyword>
<keyword evidence="7" id="KW-0547">Nucleotide-binding</keyword>
<evidence type="ECO:0000256" key="11">
    <source>
        <dbReference type="ARBA" id="ARBA00023136"/>
    </source>
</evidence>
<evidence type="ECO:0000256" key="2">
    <source>
        <dbReference type="ARBA" id="ARBA00004651"/>
    </source>
</evidence>
<keyword evidence="8" id="KW-0418">Kinase</keyword>
<name>A0A3T1D1N2_9BACL</name>
<dbReference type="Proteomes" id="UP000289856">
    <property type="component" value="Chromosome"/>
</dbReference>
<dbReference type="Pfam" id="PF06580">
    <property type="entry name" value="His_kinase"/>
    <property type="match status" value="1"/>
</dbReference>
<evidence type="ECO:0000256" key="6">
    <source>
        <dbReference type="ARBA" id="ARBA00022679"/>
    </source>
</evidence>
<evidence type="ECO:0000256" key="9">
    <source>
        <dbReference type="ARBA" id="ARBA00022840"/>
    </source>
</evidence>
<evidence type="ECO:0000256" key="5">
    <source>
        <dbReference type="ARBA" id="ARBA00022553"/>
    </source>
</evidence>
<dbReference type="SUPFAM" id="SSF55874">
    <property type="entry name" value="ATPase domain of HSP90 chaperone/DNA topoisomerase II/histidine kinase"/>
    <property type="match status" value="1"/>
</dbReference>
<evidence type="ECO:0000313" key="16">
    <source>
        <dbReference type="Proteomes" id="UP000289856"/>
    </source>
</evidence>
<dbReference type="InterPro" id="IPR003660">
    <property type="entry name" value="HAMP_dom"/>
</dbReference>
<dbReference type="GO" id="GO:0005886">
    <property type="term" value="C:plasma membrane"/>
    <property type="evidence" value="ECO:0007669"/>
    <property type="project" value="UniProtKB-SubCell"/>
</dbReference>
<dbReference type="InterPro" id="IPR005467">
    <property type="entry name" value="His_kinase_dom"/>
</dbReference>
<dbReference type="PROSITE" id="PS50885">
    <property type="entry name" value="HAMP"/>
    <property type="match status" value="1"/>
</dbReference>
<evidence type="ECO:0000256" key="4">
    <source>
        <dbReference type="ARBA" id="ARBA00022475"/>
    </source>
</evidence>
<dbReference type="InterPro" id="IPR050640">
    <property type="entry name" value="Bact_2-comp_sensor_kinase"/>
</dbReference>
<keyword evidence="9" id="KW-0067">ATP-binding</keyword>
<dbReference type="Pfam" id="PF00672">
    <property type="entry name" value="HAMP"/>
    <property type="match status" value="1"/>
</dbReference>
<evidence type="ECO:0000256" key="8">
    <source>
        <dbReference type="ARBA" id="ARBA00022777"/>
    </source>
</evidence>
<keyword evidence="11 12" id="KW-0472">Membrane</keyword>
<dbReference type="SMART" id="SM00387">
    <property type="entry name" value="HATPase_c"/>
    <property type="match status" value="1"/>
</dbReference>
<sequence length="587" mass="67731">MKVEVKTARKYMPFGYKLMLSYSAFIIIPVLLVGYIANSIFVASFREQTSSNIQGTLQQMKDNIVYKMDNIKRISDLLYFDDTLAGHLHHYEMGWVNYEATKKYLLPKFRTAIETTSSRVWLSFYFHNESFNEIYNLSNNLDPLMINTRLLDWYYIKRITEKSWYRLFPAESYGVTMKWQRIEDDESYGRISLLRRLVDITQINVSEIGFLRISVYLSDLFESVDFQKIGDGTTIFVLDESQRIVTSSGVSDLQIGDMWTKVNANKHLVIEQSLPNLNWKLTALVPNKLTNGDTDKVRTLTLLICLACFIIFSIAGFFISRFFSKRVSKIVSVLDSFQEGEFHKRILFKGNDEFTRISSALNEMGHNIGSLIREVYMTNLQKKEAELASLQAQINPHFLYNTLSSISRLAKFGEVDKLQCMVLDLAKFYRLSLNNGKSHISIYNEMEQVKAYIDIQKTKYGERMQIHYDISMDIFYYDTIKLILQPFVENILEHAWCGDSINIRITGVLQNGLIVIQIIDDGVGFHADTIKQIFEASESLAQVGYGIRNVDHRIKLHYGKEYGVIIASRPGIGSTIRIVFPARSKPL</sequence>
<proteinExistence type="predicted"/>
<dbReference type="InterPro" id="IPR036890">
    <property type="entry name" value="HATPase_C_sf"/>
</dbReference>
<keyword evidence="12" id="KW-0812">Transmembrane</keyword>
<feature type="transmembrane region" description="Helical" evidence="12">
    <location>
        <begin position="300"/>
        <end position="319"/>
    </location>
</feature>
<dbReference type="KEGG" id="cohn:KCTCHS21_13930"/>
<dbReference type="Pfam" id="PF02518">
    <property type="entry name" value="HATPase_c"/>
    <property type="match status" value="1"/>
</dbReference>
<dbReference type="PROSITE" id="PS50109">
    <property type="entry name" value="HIS_KIN"/>
    <property type="match status" value="1"/>
</dbReference>
<dbReference type="EC" id="2.7.13.3" evidence="3"/>
<keyword evidence="5" id="KW-0597">Phosphoprotein</keyword>
<comment type="subcellular location">
    <subcellularLocation>
        <location evidence="2">Cell membrane</location>
        <topology evidence="2">Multi-pass membrane protein</topology>
    </subcellularLocation>
</comment>
<dbReference type="GO" id="GO:0005524">
    <property type="term" value="F:ATP binding"/>
    <property type="evidence" value="ECO:0007669"/>
    <property type="project" value="UniProtKB-KW"/>
</dbReference>
<dbReference type="SMART" id="SM00304">
    <property type="entry name" value="HAMP"/>
    <property type="match status" value="1"/>
</dbReference>
<keyword evidence="6" id="KW-0808">Transferase</keyword>
<dbReference type="PANTHER" id="PTHR34220">
    <property type="entry name" value="SENSOR HISTIDINE KINASE YPDA"/>
    <property type="match status" value="1"/>
</dbReference>
<evidence type="ECO:0000259" key="13">
    <source>
        <dbReference type="PROSITE" id="PS50109"/>
    </source>
</evidence>
<evidence type="ECO:0000256" key="10">
    <source>
        <dbReference type="ARBA" id="ARBA00023012"/>
    </source>
</evidence>
<evidence type="ECO:0000256" key="1">
    <source>
        <dbReference type="ARBA" id="ARBA00000085"/>
    </source>
</evidence>
<comment type="catalytic activity">
    <reaction evidence="1">
        <text>ATP + protein L-histidine = ADP + protein N-phospho-L-histidine.</text>
        <dbReference type="EC" id="2.7.13.3"/>
    </reaction>
</comment>
<evidence type="ECO:0000313" key="15">
    <source>
        <dbReference type="EMBL" id="BBI31994.1"/>
    </source>
</evidence>
<gene>
    <name evidence="15" type="ORF">KCTCHS21_13930</name>
</gene>
<feature type="domain" description="HAMP" evidence="14">
    <location>
        <begin position="321"/>
        <end position="373"/>
    </location>
</feature>
<reference evidence="15 16" key="1">
    <citation type="submission" date="2019-01" db="EMBL/GenBank/DDBJ databases">
        <title>Complete genome sequence of Cohnella hallensis HS21 isolated from Korean fir (Abies koreana) rhizospheric soil.</title>
        <authorList>
            <person name="Jiang L."/>
            <person name="Kang S.W."/>
            <person name="Kim S."/>
            <person name="Jung J."/>
            <person name="Kim C.Y."/>
            <person name="Kim D.H."/>
            <person name="Kim S.W."/>
            <person name="Lee J."/>
        </authorList>
    </citation>
    <scope>NUCLEOTIDE SEQUENCE [LARGE SCALE GENOMIC DNA]</scope>
    <source>
        <strain evidence="15 16">HS21</strain>
    </source>
</reference>
<dbReference type="Gene3D" id="6.10.340.10">
    <property type="match status" value="1"/>
</dbReference>
<organism evidence="15 16">
    <name type="scientific">Cohnella abietis</name>
    <dbReference type="NCBI Taxonomy" id="2507935"/>
    <lineage>
        <taxon>Bacteria</taxon>
        <taxon>Bacillati</taxon>
        <taxon>Bacillota</taxon>
        <taxon>Bacilli</taxon>
        <taxon>Bacillales</taxon>
        <taxon>Paenibacillaceae</taxon>
        <taxon>Cohnella</taxon>
    </lineage>
</organism>